<reference evidence="1 2" key="1">
    <citation type="submission" date="2017-08" db="EMBL/GenBank/DDBJ databases">
        <title>Genomic and metabolic characterisation of spoilage-associated Pseudomonas species.</title>
        <authorList>
            <person name="Stanborough T."/>
            <person name="Fegan N."/>
            <person name="Powell S.M."/>
            <person name="Singh T."/>
            <person name="Tamplin M.L."/>
            <person name="Chandry P.S."/>
        </authorList>
    </citation>
    <scope>NUCLEOTIDE SEQUENCE [LARGE SCALE GENOMIC DNA]</scope>
    <source>
        <strain evidence="1 2">F1801</strain>
    </source>
</reference>
<protein>
    <submittedName>
        <fullName evidence="1">Uncharacterized protein</fullName>
    </submittedName>
</protein>
<dbReference type="Proteomes" id="UP000215861">
    <property type="component" value="Unassembled WGS sequence"/>
</dbReference>
<evidence type="ECO:0000313" key="1">
    <source>
        <dbReference type="EMBL" id="PAA14283.1"/>
    </source>
</evidence>
<dbReference type="AlphaFoldDB" id="A0A267ANX6"/>
<proteinExistence type="predicted"/>
<accession>A0A267ANX6</accession>
<gene>
    <name evidence="1" type="ORF">CJU81_05810</name>
</gene>
<name>A0A267ANX6_PSEFR</name>
<dbReference type="EMBL" id="NQKQ01000004">
    <property type="protein sequence ID" value="PAA14283.1"/>
    <property type="molecule type" value="Genomic_DNA"/>
</dbReference>
<comment type="caution">
    <text evidence="1">The sequence shown here is derived from an EMBL/GenBank/DDBJ whole genome shotgun (WGS) entry which is preliminary data.</text>
</comment>
<sequence length="125" mass="14443">MTRNDKSAPPPIDSFSLKPNAEVIERVRSFLDERLRPQGLDCKSIYINTVNNIVDLTLTYSQNLLGLGLDTLEWGAVQKHDDWETGIFSQSWTFDDSLRIDQPSMADIEQMMKDLLDEAKYEWVF</sequence>
<dbReference type="OrthoDB" id="7002102at2"/>
<evidence type="ECO:0000313" key="2">
    <source>
        <dbReference type="Proteomes" id="UP000215861"/>
    </source>
</evidence>
<organism evidence="1 2">
    <name type="scientific">Pseudomonas fragi</name>
    <dbReference type="NCBI Taxonomy" id="296"/>
    <lineage>
        <taxon>Bacteria</taxon>
        <taxon>Pseudomonadati</taxon>
        <taxon>Pseudomonadota</taxon>
        <taxon>Gammaproteobacteria</taxon>
        <taxon>Pseudomonadales</taxon>
        <taxon>Pseudomonadaceae</taxon>
        <taxon>Pseudomonas</taxon>
    </lineage>
</organism>
<dbReference type="RefSeq" id="WP_095035864.1">
    <property type="nucleotide sequence ID" value="NZ_NQKQ01000004.1"/>
</dbReference>